<dbReference type="Proteomes" id="UP001469553">
    <property type="component" value="Unassembled WGS sequence"/>
</dbReference>
<organism evidence="1 2">
    <name type="scientific">Ameca splendens</name>
    <dbReference type="NCBI Taxonomy" id="208324"/>
    <lineage>
        <taxon>Eukaryota</taxon>
        <taxon>Metazoa</taxon>
        <taxon>Chordata</taxon>
        <taxon>Craniata</taxon>
        <taxon>Vertebrata</taxon>
        <taxon>Euteleostomi</taxon>
        <taxon>Actinopterygii</taxon>
        <taxon>Neopterygii</taxon>
        <taxon>Teleostei</taxon>
        <taxon>Neoteleostei</taxon>
        <taxon>Acanthomorphata</taxon>
        <taxon>Ovalentaria</taxon>
        <taxon>Atherinomorphae</taxon>
        <taxon>Cyprinodontiformes</taxon>
        <taxon>Goodeidae</taxon>
        <taxon>Ameca</taxon>
    </lineage>
</organism>
<evidence type="ECO:0000313" key="1">
    <source>
        <dbReference type="EMBL" id="MEQ2305170.1"/>
    </source>
</evidence>
<keyword evidence="2" id="KW-1185">Reference proteome</keyword>
<accession>A0ABV0ZGB7</accession>
<protein>
    <submittedName>
        <fullName evidence="1">Uncharacterized protein</fullName>
    </submittedName>
</protein>
<evidence type="ECO:0000313" key="2">
    <source>
        <dbReference type="Proteomes" id="UP001469553"/>
    </source>
</evidence>
<dbReference type="EMBL" id="JAHRIP010061494">
    <property type="protein sequence ID" value="MEQ2305170.1"/>
    <property type="molecule type" value="Genomic_DNA"/>
</dbReference>
<sequence length="104" mass="12147">MLMADLTHMQKNTKKQNRLIKLLFLESGAGNCRSRETEKRKNAGEKKPTTEILKYVLWRKLTLGRVKSTRERGCDPGERWLCSTAVAGESREAWRRVDRVRMKL</sequence>
<reference evidence="1 2" key="1">
    <citation type="submission" date="2021-06" db="EMBL/GenBank/DDBJ databases">
        <authorList>
            <person name="Palmer J.M."/>
        </authorList>
    </citation>
    <scope>NUCLEOTIDE SEQUENCE [LARGE SCALE GENOMIC DNA]</scope>
    <source>
        <strain evidence="1 2">AS_MEX2019</strain>
        <tissue evidence="1">Muscle</tissue>
    </source>
</reference>
<gene>
    <name evidence="1" type="ORF">AMECASPLE_034932</name>
</gene>
<proteinExistence type="predicted"/>
<comment type="caution">
    <text evidence="1">The sequence shown here is derived from an EMBL/GenBank/DDBJ whole genome shotgun (WGS) entry which is preliminary data.</text>
</comment>
<name>A0ABV0ZGB7_9TELE</name>